<comment type="similarity">
    <text evidence="1">Belongs to the REF/SRPP family.</text>
</comment>
<evidence type="ECO:0000256" key="1">
    <source>
        <dbReference type="ARBA" id="ARBA00009737"/>
    </source>
</evidence>
<dbReference type="EMBL" id="LSYV01000021">
    <property type="protein sequence ID" value="KXZ49723.1"/>
    <property type="molecule type" value="Genomic_DNA"/>
</dbReference>
<dbReference type="InterPro" id="IPR008802">
    <property type="entry name" value="REF"/>
</dbReference>
<keyword evidence="3" id="KW-1185">Reference proteome</keyword>
<protein>
    <submittedName>
        <fullName evidence="2">Uncharacterized protein</fullName>
    </submittedName>
</protein>
<dbReference type="OrthoDB" id="504357at2759"/>
<proteinExistence type="inferred from homology"/>
<name>A0A150GIU0_GONPE</name>
<dbReference type="STRING" id="33097.A0A150GIU0"/>
<accession>A0A150GIU0</accession>
<sequence>MAESNGNLKRLNFVHTYSHKLASGAAFVEGVYKKAKPLVPQPVQPLLAKAEDTVLAYAAPALTKAGDQAEQLLRSADEQVDQLYLATGKWLSQSRELAASNIHVFRDTADKYYGLVKSTADYLAAKLSTDLSVTRARELLAQSLEKARELADPDAAVKAAYEAWTQFAGIPAVAKALQAASPVTQKGFEAFVTAHDALVASPLYKRSVSLGASTLGWAASTTPYRLGAAYLYPLLQPVADPALDKVSKSSYVNATLKYWAPVAAA</sequence>
<dbReference type="AlphaFoldDB" id="A0A150GIU0"/>
<dbReference type="Proteomes" id="UP000075714">
    <property type="component" value="Unassembled WGS sequence"/>
</dbReference>
<evidence type="ECO:0000313" key="3">
    <source>
        <dbReference type="Proteomes" id="UP000075714"/>
    </source>
</evidence>
<organism evidence="2 3">
    <name type="scientific">Gonium pectorale</name>
    <name type="common">Green alga</name>
    <dbReference type="NCBI Taxonomy" id="33097"/>
    <lineage>
        <taxon>Eukaryota</taxon>
        <taxon>Viridiplantae</taxon>
        <taxon>Chlorophyta</taxon>
        <taxon>core chlorophytes</taxon>
        <taxon>Chlorophyceae</taxon>
        <taxon>CS clade</taxon>
        <taxon>Chlamydomonadales</taxon>
        <taxon>Volvocaceae</taxon>
        <taxon>Gonium</taxon>
    </lineage>
</organism>
<evidence type="ECO:0000313" key="2">
    <source>
        <dbReference type="EMBL" id="KXZ49723.1"/>
    </source>
</evidence>
<comment type="caution">
    <text evidence="2">The sequence shown here is derived from an EMBL/GenBank/DDBJ whole genome shotgun (WGS) entry which is preliminary data.</text>
</comment>
<dbReference type="Pfam" id="PF05755">
    <property type="entry name" value="REF"/>
    <property type="match status" value="1"/>
</dbReference>
<gene>
    <name evidence="2" type="ORF">GPECTOR_20g580</name>
</gene>
<reference evidence="3" key="1">
    <citation type="journal article" date="2016" name="Nat. Commun.">
        <title>The Gonium pectorale genome demonstrates co-option of cell cycle regulation during the evolution of multicellularity.</title>
        <authorList>
            <person name="Hanschen E.R."/>
            <person name="Marriage T.N."/>
            <person name="Ferris P.J."/>
            <person name="Hamaji T."/>
            <person name="Toyoda A."/>
            <person name="Fujiyama A."/>
            <person name="Neme R."/>
            <person name="Noguchi H."/>
            <person name="Minakuchi Y."/>
            <person name="Suzuki M."/>
            <person name="Kawai-Toyooka H."/>
            <person name="Smith D.R."/>
            <person name="Sparks H."/>
            <person name="Anderson J."/>
            <person name="Bakaric R."/>
            <person name="Luria V."/>
            <person name="Karger A."/>
            <person name="Kirschner M.W."/>
            <person name="Durand P.M."/>
            <person name="Michod R.E."/>
            <person name="Nozaki H."/>
            <person name="Olson B.J."/>
        </authorList>
    </citation>
    <scope>NUCLEOTIDE SEQUENCE [LARGE SCALE GENOMIC DNA]</scope>
    <source>
        <strain evidence="3">NIES-2863</strain>
    </source>
</reference>